<protein>
    <submittedName>
        <fullName evidence="8">Mannose-1-phosphate guanyltransferase</fullName>
    </submittedName>
</protein>
<proteinExistence type="inferred from homology"/>
<dbReference type="OrthoDB" id="9784671at2"/>
<keyword evidence="6" id="KW-1133">Transmembrane helix</keyword>
<dbReference type="InterPro" id="IPR051449">
    <property type="entry name" value="ABC-2_transporter_component"/>
</dbReference>
<dbReference type="InterPro" id="IPR013525">
    <property type="entry name" value="ABC2_TM"/>
</dbReference>
<comment type="similarity">
    <text evidence="2">Belongs to the ABC-2 integral membrane protein family.</text>
</comment>
<keyword evidence="5" id="KW-0812">Transmembrane</keyword>
<reference evidence="8 9" key="1">
    <citation type="submission" date="2017-05" db="EMBL/GenBank/DDBJ databases">
        <title>Full genome sequence of Pseudorhodoplanes sinuspersici.</title>
        <authorList>
            <person name="Dastgheib S.M.M."/>
            <person name="Shavandi M."/>
            <person name="Tirandaz H."/>
        </authorList>
    </citation>
    <scope>NUCLEOTIDE SEQUENCE [LARGE SCALE GENOMIC DNA]</scope>
    <source>
        <strain evidence="8 9">RIPI110</strain>
    </source>
</reference>
<comment type="subcellular location">
    <subcellularLocation>
        <location evidence="1">Cell membrane</location>
        <topology evidence="1">Multi-pass membrane protein</topology>
    </subcellularLocation>
</comment>
<dbReference type="EMBL" id="CP021112">
    <property type="protein sequence ID" value="ARQ01195.1"/>
    <property type="molecule type" value="Genomic_DNA"/>
</dbReference>
<evidence type="ECO:0000256" key="4">
    <source>
        <dbReference type="ARBA" id="ARBA00022475"/>
    </source>
</evidence>
<dbReference type="PROSITE" id="PS51012">
    <property type="entry name" value="ABC_TM2"/>
    <property type="match status" value="1"/>
</dbReference>
<evidence type="ECO:0000313" key="8">
    <source>
        <dbReference type="EMBL" id="ARQ01195.1"/>
    </source>
</evidence>
<keyword evidence="4" id="KW-1003">Cell membrane</keyword>
<keyword evidence="7" id="KW-0472">Membrane</keyword>
<keyword evidence="3" id="KW-0813">Transport</keyword>
<dbReference type="Pfam" id="PF12698">
    <property type="entry name" value="ABC2_membrane_3"/>
    <property type="match status" value="1"/>
</dbReference>
<accession>A0A1W6ZWQ7</accession>
<evidence type="ECO:0000256" key="7">
    <source>
        <dbReference type="ARBA" id="ARBA00023136"/>
    </source>
</evidence>
<dbReference type="STRING" id="1235591.CAK95_20410"/>
<evidence type="ECO:0000256" key="2">
    <source>
        <dbReference type="ARBA" id="ARBA00007783"/>
    </source>
</evidence>
<evidence type="ECO:0000256" key="1">
    <source>
        <dbReference type="ARBA" id="ARBA00004651"/>
    </source>
</evidence>
<dbReference type="GO" id="GO:0016740">
    <property type="term" value="F:transferase activity"/>
    <property type="evidence" value="ECO:0007669"/>
    <property type="project" value="UniProtKB-KW"/>
</dbReference>
<evidence type="ECO:0000256" key="3">
    <source>
        <dbReference type="ARBA" id="ARBA00022448"/>
    </source>
</evidence>
<dbReference type="GO" id="GO:0005886">
    <property type="term" value="C:plasma membrane"/>
    <property type="evidence" value="ECO:0007669"/>
    <property type="project" value="UniProtKB-SubCell"/>
</dbReference>
<evidence type="ECO:0000313" key="9">
    <source>
        <dbReference type="Proteomes" id="UP000194137"/>
    </source>
</evidence>
<name>A0A1W6ZWQ7_9HYPH</name>
<dbReference type="PANTHER" id="PTHR30294:SF29">
    <property type="entry name" value="MULTIDRUG ABC TRANSPORTER PERMEASE YBHS-RELATED"/>
    <property type="match status" value="1"/>
</dbReference>
<dbReference type="PANTHER" id="PTHR30294">
    <property type="entry name" value="MEMBRANE COMPONENT OF ABC TRANSPORTER YHHJ-RELATED"/>
    <property type="match status" value="1"/>
</dbReference>
<keyword evidence="8" id="KW-0808">Transferase</keyword>
<evidence type="ECO:0000256" key="6">
    <source>
        <dbReference type="ARBA" id="ARBA00022989"/>
    </source>
</evidence>
<dbReference type="Gene3D" id="3.40.1710.10">
    <property type="entry name" value="abc type-2 transporter like domain"/>
    <property type="match status" value="1"/>
</dbReference>
<dbReference type="AlphaFoldDB" id="A0A1W6ZWQ7"/>
<organism evidence="8 9">
    <name type="scientific">Pseudorhodoplanes sinuspersici</name>
    <dbReference type="NCBI Taxonomy" id="1235591"/>
    <lineage>
        <taxon>Bacteria</taxon>
        <taxon>Pseudomonadati</taxon>
        <taxon>Pseudomonadota</taxon>
        <taxon>Alphaproteobacteria</taxon>
        <taxon>Hyphomicrobiales</taxon>
        <taxon>Pseudorhodoplanes</taxon>
    </lineage>
</organism>
<dbReference type="InterPro" id="IPR047817">
    <property type="entry name" value="ABC2_TM_bact-type"/>
</dbReference>
<dbReference type="GO" id="GO:0140359">
    <property type="term" value="F:ABC-type transporter activity"/>
    <property type="evidence" value="ECO:0007669"/>
    <property type="project" value="InterPro"/>
</dbReference>
<sequence length="389" mass="42828">MSVQAPSNAAATRRVSAWTAFWWRTWAMLIKEFIQLRRDRVSFAMIVMIPLIQLVLFGYAINTTPRDLPTAVLLQEHSDIGRSVLKALQNTRYFKVTHQVEDEAEFDQLLASGKVLFGVEIPRGFERAVRRGEKPSLLVAADATDPVASGSALSALGQLVRTALQNDRGIPDAGQPVFEFRTHARYNPAAETSLNIVPGLVGTILTMTMLIFTALSVTREIERGTMEALLAMPITPIEIMLGKIIPYVLVGFIQAALIIGVGVLLFGVPILGSLGLLAALSTLFIAANLSIGYTFSTIAQNQLQAMQMSLMFFLPNILLSGFMFPFAGMPVWAQWIGEALPLTHYIRIVRAIMLKGSTLENLQYDAIALFVLMLVAMTVAVTRFRRTLD</sequence>
<gene>
    <name evidence="8" type="ORF">CAK95_20410</name>
</gene>
<evidence type="ECO:0000256" key="5">
    <source>
        <dbReference type="ARBA" id="ARBA00022692"/>
    </source>
</evidence>
<keyword evidence="9" id="KW-1185">Reference proteome</keyword>
<dbReference type="KEGG" id="psin:CAK95_20410"/>
<dbReference type="RefSeq" id="WP_086089587.1">
    <property type="nucleotide sequence ID" value="NZ_CP021112.1"/>
</dbReference>
<dbReference type="Proteomes" id="UP000194137">
    <property type="component" value="Chromosome"/>
</dbReference>